<feature type="compositionally biased region" description="Polar residues" evidence="1">
    <location>
        <begin position="383"/>
        <end position="398"/>
    </location>
</feature>
<dbReference type="EMBL" id="JAUEPP010000001">
    <property type="protein sequence ID" value="KAK3355427.1"/>
    <property type="molecule type" value="Genomic_DNA"/>
</dbReference>
<organism evidence="3 4">
    <name type="scientific">Neurospora tetraspora</name>
    <dbReference type="NCBI Taxonomy" id="94610"/>
    <lineage>
        <taxon>Eukaryota</taxon>
        <taxon>Fungi</taxon>
        <taxon>Dikarya</taxon>
        <taxon>Ascomycota</taxon>
        <taxon>Pezizomycotina</taxon>
        <taxon>Sordariomycetes</taxon>
        <taxon>Sordariomycetidae</taxon>
        <taxon>Sordariales</taxon>
        <taxon>Sordariaceae</taxon>
        <taxon>Neurospora</taxon>
    </lineage>
</organism>
<dbReference type="AlphaFoldDB" id="A0AAE0JPI6"/>
<feature type="region of interest" description="Disordered" evidence="1">
    <location>
        <begin position="575"/>
        <end position="655"/>
    </location>
</feature>
<reference evidence="3" key="1">
    <citation type="journal article" date="2023" name="Mol. Phylogenet. Evol.">
        <title>Genome-scale phylogeny and comparative genomics of the fungal order Sordariales.</title>
        <authorList>
            <person name="Hensen N."/>
            <person name="Bonometti L."/>
            <person name="Westerberg I."/>
            <person name="Brannstrom I.O."/>
            <person name="Guillou S."/>
            <person name="Cros-Aarteil S."/>
            <person name="Calhoun S."/>
            <person name="Haridas S."/>
            <person name="Kuo A."/>
            <person name="Mondo S."/>
            <person name="Pangilinan J."/>
            <person name="Riley R."/>
            <person name="LaButti K."/>
            <person name="Andreopoulos B."/>
            <person name="Lipzen A."/>
            <person name="Chen C."/>
            <person name="Yan M."/>
            <person name="Daum C."/>
            <person name="Ng V."/>
            <person name="Clum A."/>
            <person name="Steindorff A."/>
            <person name="Ohm R.A."/>
            <person name="Martin F."/>
            <person name="Silar P."/>
            <person name="Natvig D.O."/>
            <person name="Lalanne C."/>
            <person name="Gautier V."/>
            <person name="Ament-Velasquez S.L."/>
            <person name="Kruys A."/>
            <person name="Hutchinson M.I."/>
            <person name="Powell A.J."/>
            <person name="Barry K."/>
            <person name="Miller A.N."/>
            <person name="Grigoriev I.V."/>
            <person name="Debuchy R."/>
            <person name="Gladieux P."/>
            <person name="Hiltunen Thoren M."/>
            <person name="Johannesson H."/>
        </authorList>
    </citation>
    <scope>NUCLEOTIDE SEQUENCE</scope>
    <source>
        <strain evidence="3">CBS 560.94</strain>
    </source>
</reference>
<evidence type="ECO:0000256" key="2">
    <source>
        <dbReference type="SAM" id="Phobius"/>
    </source>
</evidence>
<evidence type="ECO:0000313" key="3">
    <source>
        <dbReference type="EMBL" id="KAK3355427.1"/>
    </source>
</evidence>
<feature type="transmembrane region" description="Helical" evidence="2">
    <location>
        <begin position="20"/>
        <end position="41"/>
    </location>
</feature>
<dbReference type="Proteomes" id="UP001278500">
    <property type="component" value="Unassembled WGS sequence"/>
</dbReference>
<comment type="caution">
    <text evidence="3">The sequence shown here is derived from an EMBL/GenBank/DDBJ whole genome shotgun (WGS) entry which is preliminary data.</text>
</comment>
<feature type="compositionally biased region" description="Basic and acidic residues" evidence="1">
    <location>
        <begin position="452"/>
        <end position="464"/>
    </location>
</feature>
<keyword evidence="2" id="KW-1133">Transmembrane helix</keyword>
<evidence type="ECO:0000256" key="1">
    <source>
        <dbReference type="SAM" id="MobiDB-lite"/>
    </source>
</evidence>
<keyword evidence="4" id="KW-1185">Reference proteome</keyword>
<feature type="region of interest" description="Disordered" evidence="1">
    <location>
        <begin position="674"/>
        <end position="703"/>
    </location>
</feature>
<dbReference type="GeneID" id="87866465"/>
<gene>
    <name evidence="3" type="ORF">B0H65DRAFT_544679</name>
</gene>
<name>A0AAE0JPI6_9PEZI</name>
<feature type="compositionally biased region" description="Basic and acidic residues" evidence="1">
    <location>
        <begin position="598"/>
        <end position="617"/>
    </location>
</feature>
<keyword evidence="2" id="KW-0812">Transmembrane</keyword>
<protein>
    <submittedName>
        <fullName evidence="3">Uncharacterized protein</fullName>
    </submittedName>
</protein>
<feature type="compositionally biased region" description="Low complexity" evidence="1">
    <location>
        <begin position="291"/>
        <end position="302"/>
    </location>
</feature>
<sequence>MAGIVGSLLGNMTKSGELPATSLVAIMIVTTASLLWCLSSWSGYSRRHFPHKVTIVTDLIFLLPFGVFSVLLGLPIHDGGTKCPRVKPKDGFTIQAGPLGVLDFSGEPNGRVSCTKLYLLWVLMLVVCASFVLSAASIGVITSQETQFNKALWCARAMGGPVGSGDYHRGSSQIAMAGLEEVVVAGSERQLQPRPRVHVSTRSLTPGEVSDDDGRRDGDTSHQSKIFGDPYRVNMANRHGPRASRYDCTPRVDSSLGYGHGTSQGRSLGNAVLQGGNGKVDNYNRRSGGEQNPNPNQQQQQQYRAGGLANNRELTTTKPPPKPIPIPVLQARSAALDQLEGRSSASIDLADAPYYRDLYTTYFAQRNPPDPDPDPDPDRDSWATFTNTGRYNPQAQTQRKWKKKQRPSGFLFLPNSNIAASSPTLLHPDPDPDPAPPRVESNPYENTTPGRPSHEAQTHGHGHDSYTSSVYSSPSIYDDTRFDHRDLPSPDYGLCHPARSSSGAAGVKYSLPPRPRTTLRLVDKETLKRLEGITEEEGSGSGDLDGDAVIELEEIPISPLPPAGRAPGRQIEGWTEWQPEGPTEGKQQGREWGWGRGSKQEVKETRGAQRGAGKDSGARITRWPGVWGIGSGSGHGRRDDDEQCNTSKHRGGGFRARSTRFFSTIGAWLNGIDDGRNDGTRHRDGYGPRSGHGNNGGHQWDMV</sequence>
<reference evidence="3" key="2">
    <citation type="submission" date="2023-06" db="EMBL/GenBank/DDBJ databases">
        <authorList>
            <consortium name="Lawrence Berkeley National Laboratory"/>
            <person name="Haridas S."/>
            <person name="Hensen N."/>
            <person name="Bonometti L."/>
            <person name="Westerberg I."/>
            <person name="Brannstrom I.O."/>
            <person name="Guillou S."/>
            <person name="Cros-Aarteil S."/>
            <person name="Calhoun S."/>
            <person name="Kuo A."/>
            <person name="Mondo S."/>
            <person name="Pangilinan J."/>
            <person name="Riley R."/>
            <person name="Labutti K."/>
            <person name="Andreopoulos B."/>
            <person name="Lipzen A."/>
            <person name="Chen C."/>
            <person name="Yanf M."/>
            <person name="Daum C."/>
            <person name="Ng V."/>
            <person name="Clum A."/>
            <person name="Steindorff A."/>
            <person name="Ohm R."/>
            <person name="Martin F."/>
            <person name="Silar P."/>
            <person name="Natvig D."/>
            <person name="Lalanne C."/>
            <person name="Gautier V."/>
            <person name="Ament-Velasquez S.L."/>
            <person name="Kruys A."/>
            <person name="Hutchinson M.I."/>
            <person name="Powell A.J."/>
            <person name="Barry K."/>
            <person name="Miller A.N."/>
            <person name="Grigoriev I.V."/>
            <person name="Debuchy R."/>
            <person name="Gladieux P."/>
            <person name="Thoren M.H."/>
            <person name="Johannesson H."/>
        </authorList>
    </citation>
    <scope>NUCLEOTIDE SEQUENCE</scope>
    <source>
        <strain evidence="3">CBS 560.94</strain>
    </source>
</reference>
<dbReference type="RefSeq" id="XP_062686805.1">
    <property type="nucleotide sequence ID" value="XM_062829311.1"/>
</dbReference>
<evidence type="ECO:0000313" key="4">
    <source>
        <dbReference type="Proteomes" id="UP001278500"/>
    </source>
</evidence>
<accession>A0AAE0JPI6</accession>
<feature type="compositionally biased region" description="Basic and acidic residues" evidence="1">
    <location>
        <begin position="212"/>
        <end position="222"/>
    </location>
</feature>
<feature type="region of interest" description="Disordered" evidence="1">
    <location>
        <begin position="187"/>
        <end position="304"/>
    </location>
</feature>
<feature type="compositionally biased region" description="Basic and acidic residues" evidence="1">
    <location>
        <begin position="674"/>
        <end position="686"/>
    </location>
</feature>
<proteinExistence type="predicted"/>
<keyword evidence="2" id="KW-0472">Membrane</keyword>
<feature type="region of interest" description="Disordered" evidence="1">
    <location>
        <begin position="363"/>
        <end position="472"/>
    </location>
</feature>
<feature type="compositionally biased region" description="Polar residues" evidence="1">
    <location>
        <begin position="414"/>
        <end position="424"/>
    </location>
</feature>
<feature type="transmembrane region" description="Helical" evidence="2">
    <location>
        <begin position="53"/>
        <end position="76"/>
    </location>
</feature>
<feature type="transmembrane region" description="Helical" evidence="2">
    <location>
        <begin position="118"/>
        <end position="141"/>
    </location>
</feature>